<evidence type="ECO:0000256" key="1">
    <source>
        <dbReference type="ARBA" id="ARBA00042002"/>
    </source>
</evidence>
<dbReference type="InterPro" id="IPR012255">
    <property type="entry name" value="ETF_b"/>
</dbReference>
<dbReference type="Proteomes" id="UP000824260">
    <property type="component" value="Unassembled WGS sequence"/>
</dbReference>
<dbReference type="PANTHER" id="PTHR21294">
    <property type="entry name" value="ELECTRON TRANSFER FLAVOPROTEIN BETA-SUBUNIT"/>
    <property type="match status" value="1"/>
</dbReference>
<evidence type="ECO:0000313" key="4">
    <source>
        <dbReference type="Proteomes" id="UP000824260"/>
    </source>
</evidence>
<accession>A0A9D0ZLK9</accession>
<dbReference type="EMBL" id="DVFZ01000067">
    <property type="protein sequence ID" value="HIQ82770.1"/>
    <property type="molecule type" value="Genomic_DNA"/>
</dbReference>
<dbReference type="CDD" id="cd01714">
    <property type="entry name" value="ETF_beta"/>
    <property type="match status" value="1"/>
</dbReference>
<sequence>MKITVCVKQVPAANEQRLDPVTGTVIREGVPSILNPFDAYALEEAVRLKERLGGEITVLSMGVPSAQETLRRALAVGADRAILLSGRAFAGADTLATARALAKAIGKAGGADLVLCGRMATDGDTAQVGPMLAEMLGVPHAADVSEIEAIDGGRVTLTRMTDDGYRREQLPLPALLTVVKEINVPRLPSVMGVLRGQAAEVTVWDAPDVGALPEETGQRGSRTRVVRTARPAKRAGCRMVDGFAALMDAIQGAERK</sequence>
<dbReference type="AlphaFoldDB" id="A0A9D0ZLK9"/>
<dbReference type="InterPro" id="IPR033948">
    <property type="entry name" value="ETF_beta_N"/>
</dbReference>
<evidence type="ECO:0000259" key="2">
    <source>
        <dbReference type="SMART" id="SM00893"/>
    </source>
</evidence>
<protein>
    <recommendedName>
        <fullName evidence="1">Electron transfer flavoprotein small subunit</fullName>
    </recommendedName>
</protein>
<organism evidence="3 4">
    <name type="scientific">Candidatus Pullichristensenella stercorigallinarum</name>
    <dbReference type="NCBI Taxonomy" id="2840909"/>
    <lineage>
        <taxon>Bacteria</taxon>
        <taxon>Bacillati</taxon>
        <taxon>Bacillota</taxon>
        <taxon>Clostridia</taxon>
        <taxon>Candidatus Pullichristensenella</taxon>
    </lineage>
</organism>
<proteinExistence type="predicted"/>
<dbReference type="PANTHER" id="PTHR21294:SF17">
    <property type="entry name" value="PROTEIN FIXA"/>
    <property type="match status" value="1"/>
</dbReference>
<dbReference type="InterPro" id="IPR014730">
    <property type="entry name" value="ETF_a/b_N"/>
</dbReference>
<dbReference type="SMART" id="SM00893">
    <property type="entry name" value="ETF"/>
    <property type="match status" value="1"/>
</dbReference>
<name>A0A9D0ZLK9_9FIRM</name>
<reference evidence="3" key="2">
    <citation type="journal article" date="2021" name="PeerJ">
        <title>Extensive microbial diversity within the chicken gut microbiome revealed by metagenomics and culture.</title>
        <authorList>
            <person name="Gilroy R."/>
            <person name="Ravi A."/>
            <person name="Getino M."/>
            <person name="Pursley I."/>
            <person name="Horton D.L."/>
            <person name="Alikhan N.F."/>
            <person name="Baker D."/>
            <person name="Gharbi K."/>
            <person name="Hall N."/>
            <person name="Watson M."/>
            <person name="Adriaenssens E.M."/>
            <person name="Foster-Nyarko E."/>
            <person name="Jarju S."/>
            <person name="Secka A."/>
            <person name="Antonio M."/>
            <person name="Oren A."/>
            <person name="Chaudhuri R.R."/>
            <person name="La Ragione R."/>
            <person name="Hildebrand F."/>
            <person name="Pallen M.J."/>
        </authorList>
    </citation>
    <scope>NUCLEOTIDE SEQUENCE</scope>
    <source>
        <strain evidence="3">ChiSjej6B24-2974</strain>
    </source>
</reference>
<dbReference type="SUPFAM" id="SSF52402">
    <property type="entry name" value="Adenine nucleotide alpha hydrolases-like"/>
    <property type="match status" value="1"/>
</dbReference>
<reference evidence="3" key="1">
    <citation type="submission" date="2020-10" db="EMBL/GenBank/DDBJ databases">
        <authorList>
            <person name="Gilroy R."/>
        </authorList>
    </citation>
    <scope>NUCLEOTIDE SEQUENCE</scope>
    <source>
        <strain evidence="3">ChiSjej6B24-2974</strain>
    </source>
</reference>
<dbReference type="GO" id="GO:0009055">
    <property type="term" value="F:electron transfer activity"/>
    <property type="evidence" value="ECO:0007669"/>
    <property type="project" value="InterPro"/>
</dbReference>
<feature type="domain" description="Electron transfer flavoprotein alpha/beta-subunit N-terminal" evidence="2">
    <location>
        <begin position="22"/>
        <end position="213"/>
    </location>
</feature>
<gene>
    <name evidence="3" type="ORF">IAA52_06670</name>
</gene>
<dbReference type="PIRSF" id="PIRSF000090">
    <property type="entry name" value="Beta-ETF"/>
    <property type="match status" value="1"/>
</dbReference>
<dbReference type="Gene3D" id="3.40.50.620">
    <property type="entry name" value="HUPs"/>
    <property type="match status" value="1"/>
</dbReference>
<comment type="caution">
    <text evidence="3">The sequence shown here is derived from an EMBL/GenBank/DDBJ whole genome shotgun (WGS) entry which is preliminary data.</text>
</comment>
<dbReference type="InterPro" id="IPR014729">
    <property type="entry name" value="Rossmann-like_a/b/a_fold"/>
</dbReference>
<dbReference type="Pfam" id="PF01012">
    <property type="entry name" value="ETF"/>
    <property type="match status" value="1"/>
</dbReference>
<evidence type="ECO:0000313" key="3">
    <source>
        <dbReference type="EMBL" id="HIQ82770.1"/>
    </source>
</evidence>